<dbReference type="SMART" id="SM00121">
    <property type="entry name" value="IB"/>
    <property type="match status" value="1"/>
</dbReference>
<dbReference type="InterPro" id="IPR009030">
    <property type="entry name" value="Growth_fac_rcpt_cys_sf"/>
</dbReference>
<evidence type="ECO:0000313" key="4">
    <source>
        <dbReference type="RefSeq" id="XP_065671529.1"/>
    </source>
</evidence>
<protein>
    <submittedName>
        <fullName evidence="4">Uncharacterized protein LOC105845851 isoform X2</fullName>
    </submittedName>
</protein>
<keyword evidence="3" id="KW-1185">Reference proteome</keyword>
<keyword evidence="1" id="KW-1015">Disulfide bond</keyword>
<dbReference type="Pfam" id="PF00219">
    <property type="entry name" value="IGFBP"/>
    <property type="match status" value="1"/>
</dbReference>
<dbReference type="Gene3D" id="4.10.40.20">
    <property type="match status" value="1"/>
</dbReference>
<dbReference type="GeneID" id="105845851"/>
<gene>
    <name evidence="4" type="primary">LOC105845851</name>
</gene>
<proteinExistence type="predicted"/>
<dbReference type="InterPro" id="IPR000867">
    <property type="entry name" value="IGFBP-like"/>
</dbReference>
<evidence type="ECO:0000313" key="3">
    <source>
        <dbReference type="Proteomes" id="UP001652625"/>
    </source>
</evidence>
<sequence length="232" mass="25776">MANDAKKCGKKLFSEWHNIDFDKLVVQLINLLVALSSCPKSCSHVICIGEKTLSNFCKSGMIMDSCNCCHVCAKGEGDLCGGYMDIQGKCREELICQTNKDGVGRCIAQVVKVPTKNFFHSTLSTIQEKPTIKEKCKPKCSAKYCSKNPNSICSARSLKLKKQECQGHCRHTVCSACFAKAKNNCVKCKQRDYLCIKSFANCVRSNVEKIWDLSFAKKNGSHLFTCSIPRCS</sequence>
<dbReference type="SUPFAM" id="SSF57184">
    <property type="entry name" value="Growth factor receptor domain"/>
    <property type="match status" value="1"/>
</dbReference>
<evidence type="ECO:0000256" key="1">
    <source>
        <dbReference type="ARBA" id="ARBA00023157"/>
    </source>
</evidence>
<name>A0ABM4DAZ9_HYDVU</name>
<feature type="domain" description="IGFBP N-terminal" evidence="2">
    <location>
        <begin position="36"/>
        <end position="108"/>
    </location>
</feature>
<organism evidence="3 4">
    <name type="scientific">Hydra vulgaris</name>
    <name type="common">Hydra</name>
    <name type="synonym">Hydra attenuata</name>
    <dbReference type="NCBI Taxonomy" id="6087"/>
    <lineage>
        <taxon>Eukaryota</taxon>
        <taxon>Metazoa</taxon>
        <taxon>Cnidaria</taxon>
        <taxon>Hydrozoa</taxon>
        <taxon>Hydroidolina</taxon>
        <taxon>Anthoathecata</taxon>
        <taxon>Aplanulata</taxon>
        <taxon>Hydridae</taxon>
        <taxon>Hydra</taxon>
    </lineage>
</organism>
<reference evidence="4" key="1">
    <citation type="submission" date="2025-08" db="UniProtKB">
        <authorList>
            <consortium name="RefSeq"/>
        </authorList>
    </citation>
    <scope>IDENTIFICATION</scope>
</reference>
<dbReference type="Proteomes" id="UP001652625">
    <property type="component" value="Chromosome 13"/>
</dbReference>
<dbReference type="RefSeq" id="XP_065671529.1">
    <property type="nucleotide sequence ID" value="XM_065815457.1"/>
</dbReference>
<accession>A0ABM4DAZ9</accession>
<evidence type="ECO:0000259" key="2">
    <source>
        <dbReference type="SMART" id="SM00121"/>
    </source>
</evidence>